<dbReference type="SUPFAM" id="SSF55729">
    <property type="entry name" value="Acyl-CoA N-acyltransferases (Nat)"/>
    <property type="match status" value="1"/>
</dbReference>
<evidence type="ECO:0000313" key="5">
    <source>
        <dbReference type="EMBL" id="BBF22190.1"/>
    </source>
</evidence>
<feature type="domain" description="CoA-binding" evidence="4">
    <location>
        <begin position="9"/>
        <end position="103"/>
    </location>
</feature>
<dbReference type="InterPro" id="IPR003781">
    <property type="entry name" value="CoA-bd"/>
</dbReference>
<proteinExistence type="predicted"/>
<dbReference type="SUPFAM" id="SSF52210">
    <property type="entry name" value="Succinyl-CoA synthetase domains"/>
    <property type="match status" value="2"/>
</dbReference>
<dbReference type="Proteomes" id="UP000271003">
    <property type="component" value="Chromosome"/>
</dbReference>
<sequence>MEKFSLQRLLNPRSIAVVGASDRPESRGFFVWQSISKSRNGRAVWPVNPKYRYIGNDLCYARVDELPGAPDLAVVTLRSDLIADTLEALARKGTLAVVVAPEEEHLFVEGELSHRIHKIVRRTGLRVIGPDSIGLMCPPSGLNASYWPDTPRTGGIALVTQSALIATALLDDLADVRTGFSGVINTGADIDLSISDWIEHFADDARTRVLAVQIEGLRRPRAFYSALSYAASRKPVVILRSGSNAGLSADRLSCHRFGTHAGRGIVFDALVRRAGAQCVSDFRQFASAVAALASCPVPFLRGDAEKSSRVAVLSNGTGFALMAAEAAERHGMHLSGLANSTIHELQRAFPSPQLPVNPVVVGAAASAERLSKTLDIVLKDPSVEGALVTVAPGPSTPVDPTFRLLAQTARTTTKPVILSWASERISHAVRVQLAHAPEARIAAVRSPTAAVGAMAALFREARLKHDKRRVPVLQTPRLAEEALARVRSVLQAPVDEERIALTSEETQHLCEHANLVATHERPEPDRPILRLELNRDDVLGAYVRASLGGEFGAVCTDEIAALPPLSLDEALRCVRAIRVGRLLSDAEALGAALALARLAELGERIPALVEIVLEHAAGGEPKAYFCRSARISTTDLAAASGGPHLAVCPPPVEYETLAGGTPEETYRLRTLVENDFPALKDFVASLSDQSFFLRFHNSARLSDERVAALCRLDYERETAVLVEAVDRKDETVRRIAAVGRWGRTKTPGDAEFGVVVHDRDQRRGLARLVMGELEARAARAGLSTLTGYVLRGNDAMDGLMRALGYASQTSAGEDTVTWVKSVGPHP</sequence>
<organism evidence="5 6">
    <name type="scientific">Sutterella megalosphaeroides</name>
    <dbReference type="NCBI Taxonomy" id="2494234"/>
    <lineage>
        <taxon>Bacteria</taxon>
        <taxon>Pseudomonadati</taxon>
        <taxon>Pseudomonadota</taxon>
        <taxon>Betaproteobacteria</taxon>
        <taxon>Burkholderiales</taxon>
        <taxon>Sutterellaceae</taxon>
        <taxon>Sutterella</taxon>
    </lineage>
</organism>
<dbReference type="Pfam" id="PF13380">
    <property type="entry name" value="CoA_binding_2"/>
    <property type="match status" value="1"/>
</dbReference>
<reference evidence="5 6" key="1">
    <citation type="journal article" date="2018" name="Int. J. Syst. Evol. Microbiol.">
        <title>Mesosutterella multiformis gen. nov., sp. nov., a member of the family Sutterellaceae and Sutterella megalosphaeroides sp. nov., isolated from human faeces.</title>
        <authorList>
            <person name="Sakamoto M."/>
            <person name="Ikeyama N."/>
            <person name="Kunihiro T."/>
            <person name="Iino T."/>
            <person name="Yuki M."/>
            <person name="Ohkuma M."/>
        </authorList>
    </citation>
    <scope>NUCLEOTIDE SEQUENCE [LARGE SCALE GENOMIC DNA]</scope>
    <source>
        <strain evidence="5 6">6FBBBH3</strain>
    </source>
</reference>
<dbReference type="GO" id="GO:0005524">
    <property type="term" value="F:ATP binding"/>
    <property type="evidence" value="ECO:0007669"/>
    <property type="project" value="UniProtKB-KW"/>
</dbReference>
<dbReference type="Pfam" id="PF13607">
    <property type="entry name" value="Succ_CoA_lig"/>
    <property type="match status" value="1"/>
</dbReference>
<dbReference type="InterPro" id="IPR051538">
    <property type="entry name" value="Acyl-CoA_Synth/Transferase"/>
</dbReference>
<dbReference type="InterPro" id="IPR032875">
    <property type="entry name" value="Succ_CoA_lig_flav_dom"/>
</dbReference>
<dbReference type="RefSeq" id="WP_170143786.1">
    <property type="nucleotide sequence ID" value="NZ_AP018786.1"/>
</dbReference>
<accession>A0A2Z6I8H7</accession>
<keyword evidence="3" id="KW-0067">ATP-binding</keyword>
<evidence type="ECO:0000256" key="2">
    <source>
        <dbReference type="ARBA" id="ARBA00022741"/>
    </source>
</evidence>
<dbReference type="GO" id="GO:0016874">
    <property type="term" value="F:ligase activity"/>
    <property type="evidence" value="ECO:0007669"/>
    <property type="project" value="UniProtKB-KW"/>
</dbReference>
<dbReference type="SUPFAM" id="SSF51735">
    <property type="entry name" value="NAD(P)-binding Rossmann-fold domains"/>
    <property type="match status" value="1"/>
</dbReference>
<gene>
    <name evidence="5" type="ORF">SUTMEG_00810</name>
</gene>
<keyword evidence="1" id="KW-0436">Ligase</keyword>
<evidence type="ECO:0000259" key="4">
    <source>
        <dbReference type="SMART" id="SM00881"/>
    </source>
</evidence>
<dbReference type="InterPro" id="IPR016181">
    <property type="entry name" value="Acyl_CoA_acyltransferase"/>
</dbReference>
<dbReference type="Gene3D" id="3.30.470.20">
    <property type="entry name" value="ATP-grasp fold, B domain"/>
    <property type="match status" value="1"/>
</dbReference>
<protein>
    <recommendedName>
        <fullName evidence="4">CoA-binding domain-containing protein</fullName>
    </recommendedName>
</protein>
<dbReference type="EMBL" id="AP018786">
    <property type="protein sequence ID" value="BBF22190.1"/>
    <property type="molecule type" value="Genomic_DNA"/>
</dbReference>
<dbReference type="InterPro" id="IPR016102">
    <property type="entry name" value="Succinyl-CoA_synth-like"/>
</dbReference>
<evidence type="ECO:0000313" key="6">
    <source>
        <dbReference type="Proteomes" id="UP000271003"/>
    </source>
</evidence>
<dbReference type="Gene3D" id="3.40.630.30">
    <property type="match status" value="1"/>
</dbReference>
<evidence type="ECO:0000256" key="3">
    <source>
        <dbReference type="ARBA" id="ARBA00022840"/>
    </source>
</evidence>
<dbReference type="SMART" id="SM00881">
    <property type="entry name" value="CoA_binding"/>
    <property type="match status" value="1"/>
</dbReference>
<dbReference type="AlphaFoldDB" id="A0A2Z6I8H7"/>
<name>A0A2Z6I8H7_9BURK</name>
<dbReference type="InterPro" id="IPR036291">
    <property type="entry name" value="NAD(P)-bd_dom_sf"/>
</dbReference>
<keyword evidence="6" id="KW-1185">Reference proteome</keyword>
<dbReference type="KEGG" id="sutt:SUTMEG_00810"/>
<dbReference type="Gene3D" id="3.40.50.261">
    <property type="entry name" value="Succinyl-CoA synthetase domains"/>
    <property type="match status" value="2"/>
</dbReference>
<dbReference type="PANTHER" id="PTHR43334:SF1">
    <property type="entry name" value="3-HYDROXYPROPIONATE--COA LIGASE [ADP-FORMING]"/>
    <property type="match status" value="1"/>
</dbReference>
<dbReference type="Gene3D" id="3.40.50.720">
    <property type="entry name" value="NAD(P)-binding Rossmann-like Domain"/>
    <property type="match status" value="1"/>
</dbReference>
<dbReference type="PANTHER" id="PTHR43334">
    <property type="entry name" value="ACETATE--COA LIGASE [ADP-FORMING]"/>
    <property type="match status" value="1"/>
</dbReference>
<keyword evidence="2" id="KW-0547">Nucleotide-binding</keyword>
<evidence type="ECO:0000256" key="1">
    <source>
        <dbReference type="ARBA" id="ARBA00022598"/>
    </source>
</evidence>